<keyword evidence="5" id="KW-1185">Reference proteome</keyword>
<dbReference type="PANTHER" id="PTHR10091:SF0">
    <property type="entry name" value="GALACTOSE MUTAROTASE"/>
    <property type="match status" value="1"/>
</dbReference>
<dbReference type="GO" id="GO:0030246">
    <property type="term" value="F:carbohydrate binding"/>
    <property type="evidence" value="ECO:0007669"/>
    <property type="project" value="InterPro"/>
</dbReference>
<organism evidence="4 5">
    <name type="scientific">Arachidicoccus soli</name>
    <dbReference type="NCBI Taxonomy" id="2341117"/>
    <lineage>
        <taxon>Bacteria</taxon>
        <taxon>Pseudomonadati</taxon>
        <taxon>Bacteroidota</taxon>
        <taxon>Chitinophagia</taxon>
        <taxon>Chitinophagales</taxon>
        <taxon>Chitinophagaceae</taxon>
        <taxon>Arachidicoccus</taxon>
    </lineage>
</organism>
<comment type="cofactor">
    <cofactor evidence="1">
        <name>Ca(2+)</name>
        <dbReference type="ChEBI" id="CHEBI:29108"/>
    </cofactor>
</comment>
<dbReference type="GO" id="GO:0033499">
    <property type="term" value="P:galactose catabolic process via UDP-galactose, Leloir pathway"/>
    <property type="evidence" value="ECO:0007669"/>
    <property type="project" value="TreeGrafter"/>
</dbReference>
<sequence length="313" mass="35135">MRFETTASQNGTSYILKDTSSGTQAEIYTFGALLNKFMIKKENELINVVDGYTSVEDAKQTIAPAFKSAKLCPFVCRLDSGAFSFENENYQITKYNIGSSAIHGLVYDAVFKVSSTHADDNKATLVLHYAYNTTENGFPFSFLIDVHYKLDAKNILSITTTVTNNGKNNMPLNDGWHPYFKMGKSINTAEIKFNSKEIVEFSDALLPTGKTSAYDLFNDFKVFGNTELDNCFTLNNHTEAAFQMKDYSAGIQLSIYPDSSYPYLQIYTPPSRESIAVENLTSAPDSFNNKMNLLMLKPEETKHFTTSYQLNLL</sequence>
<evidence type="ECO:0000313" key="5">
    <source>
        <dbReference type="Proteomes" id="UP000266118"/>
    </source>
</evidence>
<keyword evidence="3" id="KW-0106">Calcium</keyword>
<evidence type="ECO:0000256" key="2">
    <source>
        <dbReference type="ARBA" id="ARBA00011245"/>
    </source>
</evidence>
<dbReference type="PANTHER" id="PTHR10091">
    <property type="entry name" value="ALDOSE-1-EPIMERASE"/>
    <property type="match status" value="1"/>
</dbReference>
<dbReference type="Pfam" id="PF01263">
    <property type="entry name" value="Aldose_epim"/>
    <property type="match status" value="1"/>
</dbReference>
<reference evidence="4 5" key="1">
    <citation type="submission" date="2018-09" db="EMBL/GenBank/DDBJ databases">
        <title>Arachidicoccus sp. nov., a bacterium isolated from soil.</title>
        <authorList>
            <person name="Weon H.-Y."/>
            <person name="Kwon S.-W."/>
            <person name="Lee S.A."/>
        </authorList>
    </citation>
    <scope>NUCLEOTIDE SEQUENCE [LARGE SCALE GENOMIC DNA]</scope>
    <source>
        <strain evidence="4 5">KIS59-12</strain>
    </source>
</reference>
<comment type="subunit">
    <text evidence="2">Monomer.</text>
</comment>
<dbReference type="RefSeq" id="WP_119990735.1">
    <property type="nucleotide sequence ID" value="NZ_CP032489.1"/>
</dbReference>
<proteinExistence type="predicted"/>
<name>A0A386HUT9_9BACT</name>
<dbReference type="SUPFAM" id="SSF74650">
    <property type="entry name" value="Galactose mutarotase-like"/>
    <property type="match status" value="1"/>
</dbReference>
<evidence type="ECO:0000256" key="3">
    <source>
        <dbReference type="ARBA" id="ARBA00022837"/>
    </source>
</evidence>
<gene>
    <name evidence="4" type="ORF">D6B99_17250</name>
</gene>
<dbReference type="Proteomes" id="UP000266118">
    <property type="component" value="Chromosome"/>
</dbReference>
<dbReference type="CDD" id="cd01081">
    <property type="entry name" value="Aldose_epim"/>
    <property type="match status" value="1"/>
</dbReference>
<dbReference type="InterPro" id="IPR008183">
    <property type="entry name" value="Aldose_1/G6P_1-epimerase"/>
</dbReference>
<dbReference type="GO" id="GO:0004034">
    <property type="term" value="F:aldose 1-epimerase activity"/>
    <property type="evidence" value="ECO:0007669"/>
    <property type="project" value="TreeGrafter"/>
</dbReference>
<evidence type="ECO:0000256" key="1">
    <source>
        <dbReference type="ARBA" id="ARBA00001913"/>
    </source>
</evidence>
<dbReference type="InterPro" id="IPR014718">
    <property type="entry name" value="GH-type_carb-bd"/>
</dbReference>
<protein>
    <submittedName>
        <fullName evidence="4">Aldose 1-epimerase</fullName>
    </submittedName>
</protein>
<dbReference type="InterPro" id="IPR011013">
    <property type="entry name" value="Gal_mutarotase_sf_dom"/>
</dbReference>
<evidence type="ECO:0000313" key="4">
    <source>
        <dbReference type="EMBL" id="AYD49216.1"/>
    </source>
</evidence>
<dbReference type="Gene3D" id="2.70.98.10">
    <property type="match status" value="1"/>
</dbReference>
<dbReference type="AlphaFoldDB" id="A0A386HUT9"/>
<dbReference type="KEGG" id="ark:D6B99_17250"/>
<dbReference type="GO" id="GO:0006006">
    <property type="term" value="P:glucose metabolic process"/>
    <property type="evidence" value="ECO:0007669"/>
    <property type="project" value="TreeGrafter"/>
</dbReference>
<accession>A0A386HUT9</accession>
<dbReference type="EMBL" id="CP032489">
    <property type="protein sequence ID" value="AYD49216.1"/>
    <property type="molecule type" value="Genomic_DNA"/>
</dbReference>
<dbReference type="OrthoDB" id="9808779at2"/>